<protein>
    <submittedName>
        <fullName evidence="1">Dipeptidyl peptidase 9-like</fullName>
    </submittedName>
</protein>
<reference evidence="1" key="1">
    <citation type="submission" date="2018-02" db="EMBL/GenBank/DDBJ databases">
        <title>Rhizophora mucronata_Transcriptome.</title>
        <authorList>
            <person name="Meera S.P."/>
            <person name="Sreeshan A."/>
            <person name="Augustine A."/>
        </authorList>
    </citation>
    <scope>NUCLEOTIDE SEQUENCE</scope>
    <source>
        <tissue evidence="1">Leaf</tissue>
    </source>
</reference>
<name>A0A2P2L8R3_RHIMU</name>
<accession>A0A2P2L8R3</accession>
<sequence>MAEKHGHKSSCNTNQTCCWCICNAIGG</sequence>
<organism evidence="1">
    <name type="scientific">Rhizophora mucronata</name>
    <name type="common">Asiatic mangrove</name>
    <dbReference type="NCBI Taxonomy" id="61149"/>
    <lineage>
        <taxon>Eukaryota</taxon>
        <taxon>Viridiplantae</taxon>
        <taxon>Streptophyta</taxon>
        <taxon>Embryophyta</taxon>
        <taxon>Tracheophyta</taxon>
        <taxon>Spermatophyta</taxon>
        <taxon>Magnoliopsida</taxon>
        <taxon>eudicotyledons</taxon>
        <taxon>Gunneridae</taxon>
        <taxon>Pentapetalae</taxon>
        <taxon>rosids</taxon>
        <taxon>fabids</taxon>
        <taxon>Malpighiales</taxon>
        <taxon>Rhizophoraceae</taxon>
        <taxon>Rhizophora</taxon>
    </lineage>
</organism>
<evidence type="ECO:0000313" key="1">
    <source>
        <dbReference type="EMBL" id="MBX14367.1"/>
    </source>
</evidence>
<proteinExistence type="predicted"/>
<dbReference type="AlphaFoldDB" id="A0A2P2L8R3"/>
<dbReference type="EMBL" id="GGEC01033883">
    <property type="protein sequence ID" value="MBX14367.1"/>
    <property type="molecule type" value="Transcribed_RNA"/>
</dbReference>